<dbReference type="Pfam" id="PF02800">
    <property type="entry name" value="Gp_dh_C"/>
    <property type="match status" value="1"/>
</dbReference>
<keyword evidence="2" id="KW-0560">Oxidoreductase</keyword>
<evidence type="ECO:0000256" key="5">
    <source>
        <dbReference type="PIRSR" id="PIRSR000149-3"/>
    </source>
</evidence>
<dbReference type="AlphaFoldDB" id="A0A255ELZ0"/>
<dbReference type="InterPro" id="IPR020828">
    <property type="entry name" value="GlycerAld_3-P_DH_NAD(P)-bd"/>
</dbReference>
<dbReference type="EMBL" id="NMVJ01000001">
    <property type="protein sequence ID" value="OYN92569.1"/>
    <property type="molecule type" value="Genomic_DNA"/>
</dbReference>
<evidence type="ECO:0000313" key="7">
    <source>
        <dbReference type="EMBL" id="OYN92569.1"/>
    </source>
</evidence>
<dbReference type="GO" id="GO:0051287">
    <property type="term" value="F:NAD binding"/>
    <property type="evidence" value="ECO:0007669"/>
    <property type="project" value="InterPro"/>
</dbReference>
<dbReference type="GO" id="GO:0009089">
    <property type="term" value="P:lysine biosynthetic process via diaminopimelate"/>
    <property type="evidence" value="ECO:0007669"/>
    <property type="project" value="InterPro"/>
</dbReference>
<dbReference type="RefSeq" id="WP_094452572.1">
    <property type="nucleotide sequence ID" value="NZ_NMVJ01000001.1"/>
</dbReference>
<dbReference type="InterPro" id="IPR006436">
    <property type="entry name" value="Glyceraldehyde-3-P_DH_2_arc"/>
</dbReference>
<feature type="binding site" evidence="5">
    <location>
        <position position="302"/>
    </location>
    <ligand>
        <name>NAD(+)</name>
        <dbReference type="ChEBI" id="CHEBI:57540"/>
    </ligand>
</feature>
<dbReference type="InterPro" id="IPR000846">
    <property type="entry name" value="DapB_N"/>
</dbReference>
<dbReference type="CDD" id="cd18127">
    <property type="entry name" value="GAPDH_II_C"/>
    <property type="match status" value="1"/>
</dbReference>
<evidence type="ECO:0000256" key="2">
    <source>
        <dbReference type="ARBA" id="ARBA00023002"/>
    </source>
</evidence>
<keyword evidence="3 5" id="KW-0520">NAD</keyword>
<accession>A0A255ELZ0</accession>
<dbReference type="OrthoDB" id="9779394at2"/>
<evidence type="ECO:0000256" key="4">
    <source>
        <dbReference type="PIRSR" id="PIRSR000149-1"/>
    </source>
</evidence>
<dbReference type="Proteomes" id="UP000216300">
    <property type="component" value="Unassembled WGS sequence"/>
</dbReference>
<dbReference type="GO" id="GO:0050661">
    <property type="term" value="F:NADP binding"/>
    <property type="evidence" value="ECO:0007669"/>
    <property type="project" value="InterPro"/>
</dbReference>
<protein>
    <submittedName>
        <fullName evidence="7">Type II glyceraldehyde-3-phosphate dehydrogenase</fullName>
    </submittedName>
</protein>
<dbReference type="NCBIfam" id="NF003251">
    <property type="entry name" value="PRK04207.1"/>
    <property type="match status" value="1"/>
</dbReference>
<reference evidence="7 8" key="1">
    <citation type="submission" date="2017-07" db="EMBL/GenBank/DDBJ databases">
        <title>Draft whole genome sequences of clinical Proprionibacteriaceae strains.</title>
        <authorList>
            <person name="Bernier A.-M."/>
            <person name="Bernard K."/>
            <person name="Domingo M.-C."/>
        </authorList>
    </citation>
    <scope>NUCLEOTIDE SEQUENCE [LARGE SCALE GENOMIC DNA]</scope>
    <source>
        <strain evidence="7 8">NML 150081</strain>
    </source>
</reference>
<dbReference type="GO" id="GO:0008839">
    <property type="term" value="F:4-hydroxy-tetrahydrodipicolinate reductase"/>
    <property type="evidence" value="ECO:0007669"/>
    <property type="project" value="InterPro"/>
</dbReference>
<feature type="binding site" evidence="5">
    <location>
        <position position="34"/>
    </location>
    <ligand>
        <name>NAD(+)</name>
        <dbReference type="ChEBI" id="CHEBI:57540"/>
    </ligand>
</feature>
<dbReference type="PIRSF" id="PIRSF000149">
    <property type="entry name" value="GAP_DH"/>
    <property type="match status" value="1"/>
</dbReference>
<evidence type="ECO:0000256" key="1">
    <source>
        <dbReference type="ARBA" id="ARBA00022857"/>
    </source>
</evidence>
<feature type="active site" description="Nucleophile" evidence="4">
    <location>
        <position position="141"/>
    </location>
</feature>
<dbReference type="InterPro" id="IPR020829">
    <property type="entry name" value="GlycerAld_3-P_DH_cat"/>
</dbReference>
<feature type="domain" description="Glyceraldehyde 3-phosphate dehydrogenase NAD(P) binding" evidence="6">
    <location>
        <begin position="3"/>
        <end position="141"/>
    </location>
</feature>
<dbReference type="Gene3D" id="3.30.360.10">
    <property type="entry name" value="Dihydrodipicolinate Reductase, domain 2"/>
    <property type="match status" value="1"/>
</dbReference>
<proteinExistence type="inferred from homology"/>
<dbReference type="SUPFAM" id="SSF55347">
    <property type="entry name" value="Glyceraldehyde-3-phosphate dehydrogenase-like, C-terminal domain"/>
    <property type="match status" value="1"/>
</dbReference>
<evidence type="ECO:0000313" key="8">
    <source>
        <dbReference type="Proteomes" id="UP000216300"/>
    </source>
</evidence>
<keyword evidence="5" id="KW-0547">Nucleotide-binding</keyword>
<evidence type="ECO:0000259" key="6">
    <source>
        <dbReference type="SMART" id="SM00846"/>
    </source>
</evidence>
<keyword evidence="1" id="KW-0521">NADP</keyword>
<dbReference type="CDD" id="cd02278">
    <property type="entry name" value="GAPDH_II_N"/>
    <property type="match status" value="1"/>
</dbReference>
<keyword evidence="8" id="KW-1185">Reference proteome</keyword>
<dbReference type="PROSITE" id="PS00071">
    <property type="entry name" value="GAPDH"/>
    <property type="match status" value="1"/>
</dbReference>
<dbReference type="InterPro" id="IPR036291">
    <property type="entry name" value="NAD(P)-bd_dom_sf"/>
</dbReference>
<dbReference type="GO" id="GO:0005737">
    <property type="term" value="C:cytoplasm"/>
    <property type="evidence" value="ECO:0007669"/>
    <property type="project" value="InterPro"/>
</dbReference>
<dbReference type="InterPro" id="IPR020830">
    <property type="entry name" value="GlycerAld_3-P_DH_AS"/>
</dbReference>
<name>A0A255ELZ0_9ACTN</name>
<dbReference type="HAMAP" id="MF_00559">
    <property type="entry name" value="G3P_dehdrog_arch"/>
    <property type="match status" value="1"/>
</dbReference>
<sequence length="355" mass="37687">MNVQVAVNGYGVIGKRVADAVRSMPDMELVGVADVAPDWRIRTAAELGITVYAATETAGTAMREAGVPVAGTLTDLLDQVDVVVDTTPKRVAATNLPTYQAAGVKVVLQGGESHTTTGHSFVAQANYASALGRDMTRVVSCNTTSIVRVLGALQDAGLLARARGVLIRRATDPSESHEGGIMNTMVPEAAIPSHQGPDAKTVLPELDVVTIAAKAAHTQTHNHFWTLQLTRPADREDVLQALRSAPRIAFIRMSDGLTALNTTVELMRDLGRPRGDMWEVALWEDVLSVDGDEAYLTYQVNNEAIVVPETIDAIRALTSTARDAATSIGLTDEVLGMRQEFLAAAGLPSGRTAQG</sequence>
<organism evidence="7 8">
    <name type="scientific">Parenemella sanctibonifatiensis</name>
    <dbReference type="NCBI Taxonomy" id="2016505"/>
    <lineage>
        <taxon>Bacteria</taxon>
        <taxon>Bacillati</taxon>
        <taxon>Actinomycetota</taxon>
        <taxon>Actinomycetes</taxon>
        <taxon>Propionibacteriales</taxon>
        <taxon>Propionibacteriaceae</taxon>
        <taxon>Parenemella</taxon>
    </lineage>
</organism>
<comment type="caution">
    <text evidence="7">The sequence shown here is derived from an EMBL/GenBank/DDBJ whole genome shotgun (WGS) entry which is preliminary data.</text>
</comment>
<dbReference type="Gene3D" id="3.40.50.720">
    <property type="entry name" value="NAD(P)-binding Rossmann-like Domain"/>
    <property type="match status" value="1"/>
</dbReference>
<dbReference type="SUPFAM" id="SSF51735">
    <property type="entry name" value="NAD(P)-binding Rossmann-fold domains"/>
    <property type="match status" value="1"/>
</dbReference>
<dbReference type="NCBIfam" id="TIGR01546">
    <property type="entry name" value="GAPDH-II_archae"/>
    <property type="match status" value="1"/>
</dbReference>
<dbReference type="GO" id="GO:0016620">
    <property type="term" value="F:oxidoreductase activity, acting on the aldehyde or oxo group of donors, NAD or NADP as acceptor"/>
    <property type="evidence" value="ECO:0007669"/>
    <property type="project" value="InterPro"/>
</dbReference>
<gene>
    <name evidence="7" type="ORF">CGZ91_03575</name>
</gene>
<evidence type="ECO:0000256" key="3">
    <source>
        <dbReference type="ARBA" id="ARBA00023027"/>
    </source>
</evidence>
<dbReference type="InterPro" id="IPR020831">
    <property type="entry name" value="GlycerAld/Erythrose_P_DH"/>
</dbReference>
<dbReference type="SMART" id="SM00846">
    <property type="entry name" value="Gp_dh_N"/>
    <property type="match status" value="1"/>
</dbReference>
<dbReference type="GO" id="GO:0006096">
    <property type="term" value="P:glycolytic process"/>
    <property type="evidence" value="ECO:0007669"/>
    <property type="project" value="InterPro"/>
</dbReference>
<dbReference type="Pfam" id="PF01113">
    <property type="entry name" value="DapB_N"/>
    <property type="match status" value="1"/>
</dbReference>